<keyword evidence="3" id="KW-0812">Transmembrane</keyword>
<dbReference type="STRING" id="5601.A0A0D2E594"/>
<reference evidence="4 5" key="1">
    <citation type="submission" date="2015-01" db="EMBL/GenBank/DDBJ databases">
        <title>The Genome Sequence of Capronia semiimmersa CBS27337.</title>
        <authorList>
            <consortium name="The Broad Institute Genomics Platform"/>
            <person name="Cuomo C."/>
            <person name="de Hoog S."/>
            <person name="Gorbushina A."/>
            <person name="Stielow B."/>
            <person name="Teixiera M."/>
            <person name="Abouelleil A."/>
            <person name="Chapman S.B."/>
            <person name="Priest M."/>
            <person name="Young S.K."/>
            <person name="Wortman J."/>
            <person name="Nusbaum C."/>
            <person name="Birren B."/>
        </authorList>
    </citation>
    <scope>NUCLEOTIDE SEQUENCE [LARGE SCALE GENOMIC DNA]</scope>
    <source>
        <strain evidence="4 5">CBS 27337</strain>
    </source>
</reference>
<evidence type="ECO:0008006" key="6">
    <source>
        <dbReference type="Google" id="ProtNLM"/>
    </source>
</evidence>
<organism evidence="4 5">
    <name type="scientific">Phialophora macrospora</name>
    <dbReference type="NCBI Taxonomy" id="1851006"/>
    <lineage>
        <taxon>Eukaryota</taxon>
        <taxon>Fungi</taxon>
        <taxon>Dikarya</taxon>
        <taxon>Ascomycota</taxon>
        <taxon>Pezizomycotina</taxon>
        <taxon>Eurotiomycetes</taxon>
        <taxon>Chaetothyriomycetidae</taxon>
        <taxon>Chaetothyriales</taxon>
        <taxon>Herpotrichiellaceae</taxon>
        <taxon>Phialophora</taxon>
    </lineage>
</organism>
<dbReference type="PANTHER" id="PTHR33365:SF12">
    <property type="entry name" value="TAT PATHWAY SIGNAL SEQUENCE"/>
    <property type="match status" value="1"/>
</dbReference>
<comment type="similarity">
    <text evidence="1">Belongs to the ustYa family.</text>
</comment>
<keyword evidence="5" id="KW-1185">Reference proteome</keyword>
<keyword evidence="3" id="KW-1133">Transmembrane helix</keyword>
<proteinExistence type="inferred from homology"/>
<feature type="region of interest" description="Disordered" evidence="2">
    <location>
        <begin position="91"/>
        <end position="111"/>
    </location>
</feature>
<feature type="transmembrane region" description="Helical" evidence="3">
    <location>
        <begin position="153"/>
        <end position="181"/>
    </location>
</feature>
<dbReference type="Pfam" id="PF11807">
    <property type="entry name" value="UstYa"/>
    <property type="match status" value="1"/>
</dbReference>
<dbReference type="PANTHER" id="PTHR33365">
    <property type="entry name" value="YALI0B05434P"/>
    <property type="match status" value="1"/>
</dbReference>
<dbReference type="GO" id="GO:0043386">
    <property type="term" value="P:mycotoxin biosynthetic process"/>
    <property type="evidence" value="ECO:0007669"/>
    <property type="project" value="InterPro"/>
</dbReference>
<gene>
    <name evidence="4" type="ORF">PV04_05365</name>
</gene>
<evidence type="ECO:0000313" key="4">
    <source>
        <dbReference type="EMBL" id="KIW69492.1"/>
    </source>
</evidence>
<accession>A0A0D2E594</accession>
<evidence type="ECO:0000256" key="1">
    <source>
        <dbReference type="ARBA" id="ARBA00035112"/>
    </source>
</evidence>
<keyword evidence="3" id="KW-0472">Membrane</keyword>
<name>A0A0D2E594_9EURO</name>
<sequence length="395" mass="44397">MHVRNVFLQFDLDKHKDPSSSRERYAQRWTEGTTQTYQERTLFRPLSECLPESRKEDILLETTPTVLQSSIVAQDWFRTIVAAVAINHKDSNSNSSQTSYTMLDEQHSPSEEALLKRDEADNSGGEEEEAPDSFHDLTLLRSKYQHRRQQARLLKYSIATNIVLCLIVALLSYLVLAYAVLTVPRRQSALAPATPDDAICAACDSAYTPPPLRNLIRRRTTLFTADLDISTPFKGQPTPDVEAAWANITSIGMIRLTDADLTALNRHTYTLHPSLGGGGMGFIAVFHQLHCIDMLRRGVSEWHYGHRPDSSGGYHLDHCLDVLRQATMCRADTNILTWDWVPGMTLPVANGTVEHTCRDFDAIYSWASARNVKFEDVLESARLHNLEADAEAKTG</sequence>
<protein>
    <recommendedName>
        <fullName evidence="6">Tat pathway signal sequence</fullName>
    </recommendedName>
</protein>
<dbReference type="InterPro" id="IPR021765">
    <property type="entry name" value="UstYa-like"/>
</dbReference>
<dbReference type="AlphaFoldDB" id="A0A0D2E594"/>
<dbReference type="HOGENOM" id="CLU_698291_0_0_1"/>
<evidence type="ECO:0000256" key="2">
    <source>
        <dbReference type="SAM" id="MobiDB-lite"/>
    </source>
</evidence>
<evidence type="ECO:0000313" key="5">
    <source>
        <dbReference type="Proteomes" id="UP000054266"/>
    </source>
</evidence>
<evidence type="ECO:0000256" key="3">
    <source>
        <dbReference type="SAM" id="Phobius"/>
    </source>
</evidence>
<dbReference type="EMBL" id="KN846958">
    <property type="protein sequence ID" value="KIW69492.1"/>
    <property type="molecule type" value="Genomic_DNA"/>
</dbReference>
<dbReference type="Proteomes" id="UP000054266">
    <property type="component" value="Unassembled WGS sequence"/>
</dbReference>
<feature type="compositionally biased region" description="Polar residues" evidence="2">
    <location>
        <begin position="92"/>
        <end position="101"/>
    </location>
</feature>